<reference evidence="3 4" key="2">
    <citation type="journal article" date="2014" name="J. Gen. Appl. Microbiol.">
        <title>The early diverging ascomycetous budding yeast Saitoella complicata has three histone deacetylases belonging to the Clr6, Hos2, and Rpd3 lineages.</title>
        <authorList>
            <person name="Nishida H."/>
            <person name="Matsumoto T."/>
            <person name="Kondo S."/>
            <person name="Hamamoto M."/>
            <person name="Yoshikawa H."/>
        </authorList>
    </citation>
    <scope>NUCLEOTIDE SEQUENCE [LARGE SCALE GENOMIC DNA]</scope>
    <source>
        <strain evidence="3 4">NRRL Y-17804</strain>
    </source>
</reference>
<feature type="transmembrane region" description="Helical" evidence="1">
    <location>
        <begin position="115"/>
        <end position="132"/>
    </location>
</feature>
<organism evidence="3 4">
    <name type="scientific">Saitoella complicata (strain BCRC 22490 / CBS 7301 / JCM 7358 / NBRC 10748 / NRRL Y-17804)</name>
    <dbReference type="NCBI Taxonomy" id="698492"/>
    <lineage>
        <taxon>Eukaryota</taxon>
        <taxon>Fungi</taxon>
        <taxon>Dikarya</taxon>
        <taxon>Ascomycota</taxon>
        <taxon>Taphrinomycotina</taxon>
        <taxon>Taphrinomycotina incertae sedis</taxon>
        <taxon>Saitoella</taxon>
    </lineage>
</organism>
<dbReference type="Pfam" id="PF24853">
    <property type="entry name" value="DUF7727"/>
    <property type="match status" value="1"/>
</dbReference>
<proteinExistence type="predicted"/>
<evidence type="ECO:0000259" key="2">
    <source>
        <dbReference type="Pfam" id="PF24853"/>
    </source>
</evidence>
<evidence type="ECO:0000256" key="1">
    <source>
        <dbReference type="SAM" id="Phobius"/>
    </source>
</evidence>
<protein>
    <recommendedName>
        <fullName evidence="2">DUF7727 domain-containing protein</fullName>
    </recommendedName>
</protein>
<feature type="transmembrane region" description="Helical" evidence="1">
    <location>
        <begin position="91"/>
        <end position="109"/>
    </location>
</feature>
<dbReference type="InterPro" id="IPR056144">
    <property type="entry name" value="DUF7727"/>
</dbReference>
<keyword evidence="1" id="KW-1133">Transmembrane helix</keyword>
<dbReference type="Proteomes" id="UP000033140">
    <property type="component" value="Unassembled WGS sequence"/>
</dbReference>
<reference evidence="3 4" key="3">
    <citation type="journal article" date="2015" name="Genome Announc.">
        <title>Draft Genome Sequence of the Archiascomycetous Yeast Saitoella complicata.</title>
        <authorList>
            <person name="Yamauchi K."/>
            <person name="Kondo S."/>
            <person name="Hamamoto M."/>
            <person name="Takahashi Y."/>
            <person name="Ogura Y."/>
            <person name="Hayashi T."/>
            <person name="Nishida H."/>
        </authorList>
    </citation>
    <scope>NUCLEOTIDE SEQUENCE [LARGE SCALE GENOMIC DNA]</scope>
    <source>
        <strain evidence="3 4">NRRL Y-17804</strain>
    </source>
</reference>
<feature type="domain" description="DUF7727" evidence="2">
    <location>
        <begin position="1"/>
        <end position="133"/>
    </location>
</feature>
<gene>
    <name evidence="3" type="ORF">G7K_5175-t1</name>
</gene>
<name>A0A0E9NMN7_SAICN</name>
<dbReference type="OMA" id="AYFWAYS"/>
<keyword evidence="1" id="KW-0812">Transmembrane</keyword>
<evidence type="ECO:0000313" key="3">
    <source>
        <dbReference type="EMBL" id="GAO51063.1"/>
    </source>
</evidence>
<dbReference type="AlphaFoldDB" id="A0A0E9NMN7"/>
<dbReference type="PANTHER" id="PTHR40629:SF1">
    <property type="entry name" value="PRO41 PROTEIN"/>
    <property type="match status" value="1"/>
</dbReference>
<dbReference type="PANTHER" id="PTHR40629">
    <property type="entry name" value="PRO41 PROTEIN"/>
    <property type="match status" value="1"/>
</dbReference>
<comment type="caution">
    <text evidence="3">The sequence shown here is derived from an EMBL/GenBank/DDBJ whole genome shotgun (WGS) entry which is preliminary data.</text>
</comment>
<accession>A0A0E9NMN7</accession>
<keyword evidence="4" id="KW-1185">Reference proteome</keyword>
<reference evidence="3 4" key="1">
    <citation type="journal article" date="2011" name="J. Gen. Appl. Microbiol.">
        <title>Draft genome sequencing of the enigmatic yeast Saitoella complicata.</title>
        <authorList>
            <person name="Nishida H."/>
            <person name="Hamamoto M."/>
            <person name="Sugiyama J."/>
        </authorList>
    </citation>
    <scope>NUCLEOTIDE SEQUENCE [LARGE SCALE GENOMIC DNA]</scope>
    <source>
        <strain evidence="3 4">NRRL Y-17804</strain>
    </source>
</reference>
<feature type="transmembrane region" description="Helical" evidence="1">
    <location>
        <begin position="50"/>
        <end position="70"/>
    </location>
</feature>
<keyword evidence="1" id="KW-0472">Membrane</keyword>
<evidence type="ECO:0000313" key="4">
    <source>
        <dbReference type="Proteomes" id="UP000033140"/>
    </source>
</evidence>
<feature type="transmembrane region" description="Helical" evidence="1">
    <location>
        <begin position="12"/>
        <end position="30"/>
    </location>
</feature>
<dbReference type="EMBL" id="BACD03000040">
    <property type="protein sequence ID" value="GAO51063.1"/>
    <property type="molecule type" value="Genomic_DNA"/>
</dbReference>
<sequence length="151" mass="16829">MGNLIKTDLARLITLTAAVYQVWAALWGYAYPKAFFDMLTPIFDLAVKPIPVLQTINFILGLATIAVEYPNRHDLNSAAWSSLSPYWPRSMIAKAVAYMLFVLPCILMYQTTNPAIYYFIAASVWAWGWASGEEGLLARDVMKGEKGGEKA</sequence>